<gene>
    <name evidence="1" type="primary">ORF172558</name>
</gene>
<proteinExistence type="predicted"/>
<protein>
    <submittedName>
        <fullName evidence="1">Uncharacterized protein</fullName>
    </submittedName>
</protein>
<dbReference type="AlphaFoldDB" id="A0A0B7B9Y9"/>
<organism evidence="1">
    <name type="scientific">Arion vulgaris</name>
    <dbReference type="NCBI Taxonomy" id="1028688"/>
    <lineage>
        <taxon>Eukaryota</taxon>
        <taxon>Metazoa</taxon>
        <taxon>Spiralia</taxon>
        <taxon>Lophotrochozoa</taxon>
        <taxon>Mollusca</taxon>
        <taxon>Gastropoda</taxon>
        <taxon>Heterobranchia</taxon>
        <taxon>Euthyneura</taxon>
        <taxon>Panpulmonata</taxon>
        <taxon>Eupulmonata</taxon>
        <taxon>Stylommatophora</taxon>
        <taxon>Helicina</taxon>
        <taxon>Arionoidea</taxon>
        <taxon>Arionidae</taxon>
        <taxon>Arion</taxon>
    </lineage>
</organism>
<reference evidence="1" key="1">
    <citation type="submission" date="2014-12" db="EMBL/GenBank/DDBJ databases">
        <title>Insight into the proteome of Arion vulgaris.</title>
        <authorList>
            <person name="Aradska J."/>
            <person name="Bulat T."/>
            <person name="Smidak R."/>
            <person name="Sarate P."/>
            <person name="Gangsoo J."/>
            <person name="Sialana F."/>
            <person name="Bilban M."/>
            <person name="Lubec G."/>
        </authorList>
    </citation>
    <scope>NUCLEOTIDE SEQUENCE</scope>
    <source>
        <tissue evidence="1">Skin</tissue>
    </source>
</reference>
<evidence type="ECO:0000313" key="1">
    <source>
        <dbReference type="EMBL" id="CEK89722.1"/>
    </source>
</evidence>
<name>A0A0B7B9Y9_9EUPU</name>
<dbReference type="EMBL" id="HACG01042857">
    <property type="protein sequence ID" value="CEK89722.1"/>
    <property type="molecule type" value="Transcribed_RNA"/>
</dbReference>
<sequence>MVRNTGEMKSKPLCKKKSENAILGTMTTPEFIEGTPKKTKLTLYGVTIQIMEEHM</sequence>
<accession>A0A0B7B9Y9</accession>